<dbReference type="Proteomes" id="UP000444721">
    <property type="component" value="Unassembled WGS sequence"/>
</dbReference>
<dbReference type="InterPro" id="IPR003194">
    <property type="entry name" value="TFIIA_gsu"/>
</dbReference>
<dbReference type="Gene3D" id="1.10.287.190">
    <property type="entry name" value="Transcription factor IIA gamma subunit, alpha-helical domain"/>
    <property type="match status" value="1"/>
</dbReference>
<feature type="domain" description="Transcription initiation factor IIA gamma subunit N-terminal" evidence="6">
    <location>
        <begin position="19"/>
        <end position="62"/>
    </location>
</feature>
<evidence type="ECO:0000313" key="8">
    <source>
        <dbReference type="EMBL" id="KAF0982567.1"/>
    </source>
</evidence>
<dbReference type="VEuPathDB" id="AmoebaDB:NfTy_018600"/>
<keyword evidence="3" id="KW-0805">Transcription regulation</keyword>
<dbReference type="SUPFAM" id="SSF50784">
    <property type="entry name" value="Transcription factor IIA (TFIIA), beta-barrel domain"/>
    <property type="match status" value="1"/>
</dbReference>
<keyword evidence="4" id="KW-0804">Transcription</keyword>
<name>A0A6A5BZ58_NAEFO</name>
<comment type="similarity">
    <text evidence="2">Belongs to the TFIIA subunit 2 family.</text>
</comment>
<dbReference type="RefSeq" id="XP_044567280.1">
    <property type="nucleotide sequence ID" value="XM_044701911.1"/>
</dbReference>
<evidence type="ECO:0000256" key="5">
    <source>
        <dbReference type="ARBA" id="ARBA00023242"/>
    </source>
</evidence>
<dbReference type="CDD" id="cd10014">
    <property type="entry name" value="TFIIA_gamma_C"/>
    <property type="match status" value="1"/>
</dbReference>
<dbReference type="GO" id="GO:0006367">
    <property type="term" value="P:transcription initiation at RNA polymerase II promoter"/>
    <property type="evidence" value="ECO:0007669"/>
    <property type="project" value="InterPro"/>
</dbReference>
<dbReference type="GO" id="GO:0005672">
    <property type="term" value="C:transcription factor TFIIA complex"/>
    <property type="evidence" value="ECO:0007669"/>
    <property type="project" value="InterPro"/>
</dbReference>
<feature type="domain" description="Transcription initiation factor IIA gamma subunit C-terminal" evidence="7">
    <location>
        <begin position="75"/>
        <end position="116"/>
    </location>
</feature>
<organism evidence="8 9">
    <name type="scientific">Naegleria fowleri</name>
    <name type="common">Brain eating amoeba</name>
    <dbReference type="NCBI Taxonomy" id="5763"/>
    <lineage>
        <taxon>Eukaryota</taxon>
        <taxon>Discoba</taxon>
        <taxon>Heterolobosea</taxon>
        <taxon>Tetramitia</taxon>
        <taxon>Eutetramitia</taxon>
        <taxon>Vahlkampfiidae</taxon>
        <taxon>Naegleria</taxon>
    </lineage>
</organism>
<dbReference type="AlphaFoldDB" id="A0A6A5BZ58"/>
<dbReference type="GeneID" id="68118712"/>
<sequence length="131" mass="14527">MSSSNASSTPSSQQNLVGLYRHGTLGVQLQKALDQLKEQDKVSDVVIERVMKVFDKSICNALATKLSNKMTLKADQCITFNFNNNVYVWTLKDVQVKLGNHKCSMLDYVKIVACDGTTAAAKKPTSKKRKK</sequence>
<comment type="subcellular location">
    <subcellularLocation>
        <location evidence="1">Nucleus</location>
    </subcellularLocation>
</comment>
<dbReference type="InterPro" id="IPR015871">
    <property type="entry name" value="TFIIA_gsu_C"/>
</dbReference>
<evidence type="ECO:0000259" key="6">
    <source>
        <dbReference type="Pfam" id="PF02268"/>
    </source>
</evidence>
<evidence type="ECO:0000259" key="7">
    <source>
        <dbReference type="Pfam" id="PF02751"/>
    </source>
</evidence>
<dbReference type="Pfam" id="PF02268">
    <property type="entry name" value="TFIIA_gamma_N"/>
    <property type="match status" value="1"/>
</dbReference>
<dbReference type="InterPro" id="IPR009083">
    <property type="entry name" value="TFIIA_a-hlx"/>
</dbReference>
<dbReference type="VEuPathDB" id="AmoebaDB:FDP41_011497"/>
<dbReference type="VEuPathDB" id="AmoebaDB:NF0029070"/>
<evidence type="ECO:0000256" key="2">
    <source>
        <dbReference type="ARBA" id="ARBA00007675"/>
    </source>
</evidence>
<dbReference type="OrthoDB" id="586585at2759"/>
<accession>A0A6A5BZ58</accession>
<dbReference type="PANTHER" id="PTHR10966">
    <property type="entry name" value="TRANSCRIPTION INITIATION FACTOR IIA SUBUNIT 2"/>
    <property type="match status" value="1"/>
</dbReference>
<dbReference type="Gene3D" id="2.30.18.10">
    <property type="entry name" value="Transcription factor IIA (TFIIA), beta-barrel domain"/>
    <property type="match status" value="1"/>
</dbReference>
<dbReference type="InterPro" id="IPR015872">
    <property type="entry name" value="TFIIA_gsu_N"/>
</dbReference>
<evidence type="ECO:0000256" key="4">
    <source>
        <dbReference type="ARBA" id="ARBA00023163"/>
    </source>
</evidence>
<dbReference type="EMBL" id="VFQX01000009">
    <property type="protein sequence ID" value="KAF0982567.1"/>
    <property type="molecule type" value="Genomic_DNA"/>
</dbReference>
<dbReference type="OMA" id="MTTFDKC"/>
<proteinExistence type="inferred from homology"/>
<gene>
    <name evidence="8" type="ORF">FDP41_011497</name>
</gene>
<keyword evidence="5" id="KW-0539">Nucleus</keyword>
<evidence type="ECO:0000313" key="9">
    <source>
        <dbReference type="Proteomes" id="UP000444721"/>
    </source>
</evidence>
<protein>
    <recommendedName>
        <fullName evidence="10">Transcription initiation factor IIA subunit 2</fullName>
    </recommendedName>
</protein>
<dbReference type="InterPro" id="IPR009088">
    <property type="entry name" value="TFIIA_b-brl"/>
</dbReference>
<reference evidence="8 9" key="1">
    <citation type="journal article" date="2019" name="Sci. Rep.">
        <title>Nanopore sequencing improves the draft genome of the human pathogenic amoeba Naegleria fowleri.</title>
        <authorList>
            <person name="Liechti N."/>
            <person name="Schurch N."/>
            <person name="Bruggmann R."/>
            <person name="Wittwer M."/>
        </authorList>
    </citation>
    <scope>NUCLEOTIDE SEQUENCE [LARGE SCALE GENOMIC DNA]</scope>
    <source>
        <strain evidence="8 9">ATCC 30894</strain>
    </source>
</reference>
<dbReference type="SUPFAM" id="SSF47396">
    <property type="entry name" value="Transcription factor IIA (TFIIA), alpha-helical domain"/>
    <property type="match status" value="1"/>
</dbReference>
<dbReference type="Pfam" id="PF02751">
    <property type="entry name" value="TFIIA_gamma_C"/>
    <property type="match status" value="1"/>
</dbReference>
<evidence type="ECO:0000256" key="3">
    <source>
        <dbReference type="ARBA" id="ARBA00023015"/>
    </source>
</evidence>
<evidence type="ECO:0000256" key="1">
    <source>
        <dbReference type="ARBA" id="ARBA00004123"/>
    </source>
</evidence>
<comment type="caution">
    <text evidence="8">The sequence shown here is derived from an EMBL/GenBank/DDBJ whole genome shotgun (WGS) entry which is preliminary data.</text>
</comment>
<evidence type="ECO:0008006" key="10">
    <source>
        <dbReference type="Google" id="ProtNLM"/>
    </source>
</evidence>
<keyword evidence="9" id="KW-1185">Reference proteome</keyword>